<dbReference type="KEGG" id="ctae:BGI42_02830"/>
<keyword evidence="3" id="KW-1185">Reference proteome</keyword>
<dbReference type="Pfam" id="PF10991">
    <property type="entry name" value="Enc34_ssDNA-bd"/>
    <property type="match status" value="1"/>
</dbReference>
<dbReference type="OrthoDB" id="9786575at2"/>
<feature type="compositionally biased region" description="Acidic residues" evidence="1">
    <location>
        <begin position="165"/>
        <end position="179"/>
    </location>
</feature>
<gene>
    <name evidence="2" type="ORF">BGI42_02830</name>
</gene>
<evidence type="ECO:0000256" key="1">
    <source>
        <dbReference type="SAM" id="MobiDB-lite"/>
    </source>
</evidence>
<dbReference type="InterPro" id="IPR012340">
    <property type="entry name" value="NA-bd_OB-fold"/>
</dbReference>
<dbReference type="Gene3D" id="2.40.50.140">
    <property type="entry name" value="Nucleic acid-binding proteins"/>
    <property type="match status" value="1"/>
</dbReference>
<protein>
    <submittedName>
        <fullName evidence="2">DUF2815 domain-containing protein</fullName>
    </submittedName>
</protein>
<reference evidence="3" key="1">
    <citation type="submission" date="2016-09" db="EMBL/GenBank/DDBJ databases">
        <title>Genomics of Clostridium taeniosporum, an organism which forms endospores with ribbon-like appendages.</title>
        <authorList>
            <person name="Walker J.R."/>
        </authorList>
    </citation>
    <scope>NUCLEOTIDE SEQUENCE [LARGE SCALE GENOMIC DNA]</scope>
    <source>
        <strain evidence="3">1/k</strain>
    </source>
</reference>
<dbReference type="Proteomes" id="UP000094652">
    <property type="component" value="Chromosome"/>
</dbReference>
<evidence type="ECO:0000313" key="3">
    <source>
        <dbReference type="Proteomes" id="UP000094652"/>
    </source>
</evidence>
<dbReference type="STRING" id="394958.BGI42_02830"/>
<name>A0A1D7XH74_9CLOT</name>
<dbReference type="RefSeq" id="WP_069678869.1">
    <property type="nucleotide sequence ID" value="NZ_CP017253.2"/>
</dbReference>
<feature type="region of interest" description="Disordered" evidence="1">
    <location>
        <begin position="153"/>
        <end position="179"/>
    </location>
</feature>
<dbReference type="InterPro" id="IPR022595">
    <property type="entry name" value="Enc34_ssDNA-bd"/>
</dbReference>
<dbReference type="SUPFAM" id="SSF50249">
    <property type="entry name" value="Nucleic acid-binding proteins"/>
    <property type="match status" value="1"/>
</dbReference>
<proteinExistence type="predicted"/>
<sequence length="179" mass="19767">MSKNSKVVIPGRLSYTNLFEPKSINGSEPKYSVSIIIPKGDKKTLTMIQKAVEDAKKEGIGKFGGKIPKNLKIPLRDGDIDRPDDPAYENSYFINTNSKDAPQIVDKKIQPILDRSEVYSGCYGKVSVNFYAFNVNGNRGIAAGLGNVQKLRDGESLGGHSRAEDDFEIEEDDDDDFMS</sequence>
<accession>A0A1D7XH74</accession>
<evidence type="ECO:0000313" key="2">
    <source>
        <dbReference type="EMBL" id="AOR22708.1"/>
    </source>
</evidence>
<dbReference type="EMBL" id="CP017253">
    <property type="protein sequence ID" value="AOR22708.1"/>
    <property type="molecule type" value="Genomic_DNA"/>
</dbReference>
<organism evidence="2 3">
    <name type="scientific">Clostridium taeniosporum</name>
    <dbReference type="NCBI Taxonomy" id="394958"/>
    <lineage>
        <taxon>Bacteria</taxon>
        <taxon>Bacillati</taxon>
        <taxon>Bacillota</taxon>
        <taxon>Clostridia</taxon>
        <taxon>Eubacteriales</taxon>
        <taxon>Clostridiaceae</taxon>
        <taxon>Clostridium</taxon>
    </lineage>
</organism>
<dbReference type="AlphaFoldDB" id="A0A1D7XH74"/>